<dbReference type="Gene3D" id="2.40.10.10">
    <property type="entry name" value="Trypsin-like serine proteases"/>
    <property type="match status" value="1"/>
</dbReference>
<dbReference type="InterPro" id="IPR050966">
    <property type="entry name" value="Glutamyl_endopeptidase"/>
</dbReference>
<evidence type="ECO:0000256" key="1">
    <source>
        <dbReference type="ARBA" id="ARBA00022729"/>
    </source>
</evidence>
<proteinExistence type="predicted"/>
<keyword evidence="1" id="KW-0732">Signal</keyword>
<dbReference type="Proteomes" id="UP000635477">
    <property type="component" value="Unassembled WGS sequence"/>
</dbReference>
<comment type="caution">
    <text evidence="2">The sequence shown here is derived from an EMBL/GenBank/DDBJ whole genome shotgun (WGS) entry which is preliminary data.</text>
</comment>
<dbReference type="AlphaFoldDB" id="A0A8H4UU20"/>
<reference evidence="2" key="1">
    <citation type="journal article" date="2020" name="BMC Genomics">
        <title>Correction to: Identification and distribution of gene clusters required for synthesis of sphingolipid metabolism inhibitors in diverse species of the filamentous fungus Fusarium.</title>
        <authorList>
            <person name="Kim H.S."/>
            <person name="Lohmar J.M."/>
            <person name="Busman M."/>
            <person name="Brown D.W."/>
            <person name="Naumann T.A."/>
            <person name="Divon H.H."/>
            <person name="Lysoe E."/>
            <person name="Uhlig S."/>
            <person name="Proctor R.H."/>
        </authorList>
    </citation>
    <scope>NUCLEOTIDE SEQUENCE</scope>
    <source>
        <strain evidence="2">NRRL 22465</strain>
    </source>
</reference>
<protein>
    <submittedName>
        <fullName evidence="2">Uncharacterized protein</fullName>
    </submittedName>
</protein>
<dbReference type="EMBL" id="JABEYC010000058">
    <property type="protein sequence ID" value="KAF4983611.1"/>
    <property type="molecule type" value="Genomic_DNA"/>
</dbReference>
<evidence type="ECO:0000313" key="3">
    <source>
        <dbReference type="Proteomes" id="UP000635477"/>
    </source>
</evidence>
<dbReference type="SUPFAM" id="SSF50494">
    <property type="entry name" value="Trypsin-like serine proteases"/>
    <property type="match status" value="1"/>
</dbReference>
<dbReference type="InterPro" id="IPR009003">
    <property type="entry name" value="Peptidase_S1_PA"/>
</dbReference>
<sequence length="659" mass="70907">MASISVNLPGRPSAWTLDQPTFSIQTEATFASPGFDSPEFSSAAFTSADCSSTGFQKVSESVVAKPDVSLTDASIPRDDVMVRFYPTAIVKIESRFANKQTGHAIWKIGTGWLVRPDLIVTGGDVVYDAEYQLGAATQVKCYVGYHGAASSEIQPRYGQRVTFSADWIDGNEKRSRDIAFVQVAEPFAVETSSYKPDSVKAPEPELVPVQGEFKINSGTFVGFLSDQVPSIDQPTTSAPAEPFAVETSSYKPDSVKAPEPELVPAQGEFKINSCTFVGCLSDQVSSIDQPTTSAPAEPDHGFVEVTNAPEEADPFYEVLKTVSQIDTKTLVIESSMIDDVGQFVSVAAGSLLHYVAGAEKISSGKATKLAGVSERALLAEASLQAIFATEQSAELDEIIAIMKKNWTANAHQVDKVADLLAPYLAEAARQIVEYHQEDDIEQLNGSKKLKRRNLAIRDLSATEKSKPFFKGLLGPSLPLAGREDVFSSLGPVLRAAVSAFEQQLVSQTGKAAIEERVPMLLKKYQGAAPTAGDIQATRVLLQRAIMADAAYQALEGLPQATLSALTLIPLDSGTLDSENIFDFLKRVIQRVGPVCLQDAKQAIHKFTPLLVDPSAKAPKPVAPVLTQPASGKIALRDFLTRKQGSVKVNSVIIDEFDMS</sequence>
<dbReference type="PANTHER" id="PTHR15462">
    <property type="entry name" value="SERINE PROTEASE"/>
    <property type="match status" value="1"/>
</dbReference>
<evidence type="ECO:0000313" key="2">
    <source>
        <dbReference type="EMBL" id="KAF4983611.1"/>
    </source>
</evidence>
<organism evidence="2 3">
    <name type="scientific">Fusarium zealandicum</name>
    <dbReference type="NCBI Taxonomy" id="1053134"/>
    <lineage>
        <taxon>Eukaryota</taxon>
        <taxon>Fungi</taxon>
        <taxon>Dikarya</taxon>
        <taxon>Ascomycota</taxon>
        <taxon>Pezizomycotina</taxon>
        <taxon>Sordariomycetes</taxon>
        <taxon>Hypocreomycetidae</taxon>
        <taxon>Hypocreales</taxon>
        <taxon>Nectriaceae</taxon>
        <taxon>Fusarium</taxon>
        <taxon>Fusarium staphyleae species complex</taxon>
    </lineage>
</organism>
<reference evidence="2" key="2">
    <citation type="submission" date="2020-05" db="EMBL/GenBank/DDBJ databases">
        <authorList>
            <person name="Kim H.-S."/>
            <person name="Proctor R.H."/>
            <person name="Brown D.W."/>
        </authorList>
    </citation>
    <scope>NUCLEOTIDE SEQUENCE</scope>
    <source>
        <strain evidence="2">NRRL 22465</strain>
    </source>
</reference>
<accession>A0A8H4UU20</accession>
<dbReference type="InterPro" id="IPR043504">
    <property type="entry name" value="Peptidase_S1_PA_chymotrypsin"/>
</dbReference>
<keyword evidence="3" id="KW-1185">Reference proteome</keyword>
<dbReference type="OrthoDB" id="3693942at2759"/>
<gene>
    <name evidence="2" type="ORF">FZEAL_1020</name>
</gene>
<dbReference type="PANTHER" id="PTHR15462:SF8">
    <property type="entry name" value="SERINE PROTEASE"/>
    <property type="match status" value="1"/>
</dbReference>
<name>A0A8H4UU20_9HYPO</name>